<keyword evidence="2 4" id="KW-0808">Transferase</keyword>
<reference evidence="11" key="1">
    <citation type="submission" date="2020-03" db="EMBL/GenBank/DDBJ databases">
        <title>Transcriptomic Profiling of the Digestive Tract of the Rat Flea, Xenopsylla cheopis, Following Blood Feeding and Infection with Yersinia pestis.</title>
        <authorList>
            <person name="Bland D.M."/>
            <person name="Martens C.A."/>
            <person name="Virtaneva K."/>
            <person name="Kanakabandi K."/>
            <person name="Long D."/>
            <person name="Rosenke R."/>
            <person name="Saturday G.A."/>
            <person name="Hoyt F.H."/>
            <person name="Bruno D.P."/>
            <person name="Ribeiro J.M.C."/>
            <person name="Hinnebusch J."/>
        </authorList>
    </citation>
    <scope>NUCLEOTIDE SEQUENCE</scope>
</reference>
<dbReference type="InterPro" id="IPR025799">
    <property type="entry name" value="Arg_MeTrfase"/>
</dbReference>
<dbReference type="Gene3D" id="3.40.50.150">
    <property type="entry name" value="Vaccinia Virus protein VP39"/>
    <property type="match status" value="1"/>
</dbReference>
<dbReference type="GO" id="GO:0032259">
    <property type="term" value="P:methylation"/>
    <property type="evidence" value="ECO:0007669"/>
    <property type="project" value="UniProtKB-KW"/>
</dbReference>
<accession>A0A6M2DDU9</accession>
<dbReference type="PIRSF" id="PIRSF015894">
    <property type="entry name" value="Skb1_MeTrfase"/>
    <property type="match status" value="1"/>
</dbReference>
<feature type="domain" description="PRMT5 TIM barrel" evidence="9">
    <location>
        <begin position="28"/>
        <end position="270"/>
    </location>
</feature>
<dbReference type="PROSITE" id="PS51678">
    <property type="entry name" value="SAM_MT_PRMT"/>
    <property type="match status" value="1"/>
</dbReference>
<dbReference type="GO" id="GO:0006355">
    <property type="term" value="P:regulation of DNA-templated transcription"/>
    <property type="evidence" value="ECO:0007669"/>
    <property type="project" value="TreeGrafter"/>
</dbReference>
<organism evidence="11">
    <name type="scientific">Xenopsylla cheopis</name>
    <name type="common">Oriental rat flea</name>
    <name type="synonym">Pulex cheopis</name>
    <dbReference type="NCBI Taxonomy" id="163159"/>
    <lineage>
        <taxon>Eukaryota</taxon>
        <taxon>Metazoa</taxon>
        <taxon>Ecdysozoa</taxon>
        <taxon>Arthropoda</taxon>
        <taxon>Hexapoda</taxon>
        <taxon>Insecta</taxon>
        <taxon>Pterygota</taxon>
        <taxon>Neoptera</taxon>
        <taxon>Endopterygota</taxon>
        <taxon>Siphonaptera</taxon>
        <taxon>Pulicidae</taxon>
        <taxon>Xenopsyllinae</taxon>
        <taxon>Xenopsylla</taxon>
    </lineage>
</organism>
<evidence type="ECO:0000256" key="5">
    <source>
        <dbReference type="PIRSR" id="PIRSR015894-1"/>
    </source>
</evidence>
<dbReference type="InterPro" id="IPR007857">
    <property type="entry name" value="Arg_MeTrfase_PRMT5"/>
</dbReference>
<feature type="active site" description="Proton donor/acceptor" evidence="5">
    <location>
        <position position="425"/>
    </location>
</feature>
<evidence type="ECO:0000256" key="2">
    <source>
        <dbReference type="ARBA" id="ARBA00022679"/>
    </source>
</evidence>
<dbReference type="FunFam" id="3.20.20.150:FF:000008">
    <property type="entry name" value="Protein arginine N-methyltransferase 5"/>
    <property type="match status" value="1"/>
</dbReference>
<evidence type="ECO:0000313" key="11">
    <source>
        <dbReference type="EMBL" id="NOV44024.1"/>
    </source>
</evidence>
<dbReference type="CDD" id="cd02440">
    <property type="entry name" value="AdoMet_MTases"/>
    <property type="match status" value="1"/>
</dbReference>
<dbReference type="FunFam" id="2.70.160.11:FF:000003">
    <property type="entry name" value="Protein arginine N-methyltransferase 5"/>
    <property type="match status" value="1"/>
</dbReference>
<evidence type="ECO:0000256" key="6">
    <source>
        <dbReference type="PIRSR" id="PIRSR015894-2"/>
    </source>
</evidence>
<dbReference type="GO" id="GO:0005829">
    <property type="term" value="C:cytosol"/>
    <property type="evidence" value="ECO:0007669"/>
    <property type="project" value="TreeGrafter"/>
</dbReference>
<keyword evidence="3 4" id="KW-0949">S-adenosyl-L-methionine</keyword>
<keyword evidence="1 4" id="KW-0489">Methyltransferase</keyword>
<evidence type="ECO:0000259" key="8">
    <source>
        <dbReference type="Pfam" id="PF05185"/>
    </source>
</evidence>
<evidence type="ECO:0000256" key="3">
    <source>
        <dbReference type="ARBA" id="ARBA00022691"/>
    </source>
</evidence>
<dbReference type="InterPro" id="IPR035247">
    <property type="entry name" value="PRMT5_TIM"/>
</dbReference>
<feature type="site" description="Critical for specifying symmetric addition of methyl groups" evidence="7">
    <location>
        <position position="308"/>
    </location>
</feature>
<dbReference type="InterPro" id="IPR029063">
    <property type="entry name" value="SAM-dependent_MTases_sf"/>
</dbReference>
<sequence>MTELCSVGLDLSIVPNIANALSRAKDQGFHFLFIPIVHPRFKRKFVNGKWSHQDKSLTRPDILLTSHEWRTLFVGKLSNYLDVDSTSSTKREQSECTLLQELSYAIHLNFAAILFKLKSSNCVQLARIILSKISSLNQIWVELPMSDNTHVYEPLCNDSKYEWLAEDPWEYWNKFRILCGYDRKIGVILEVPVDIPDDNIIDRWLGEPVKCLILNTIIFLTNNAGYPVLGIKHKELIKKFVDLKVQLALRGPERHFDMHLYVQYLENLYKGFHTNDPLKTNGQGYEDYLQCPLQPLFDNLDCGIYEVFEKDPVKYRQYELAIIKALEDKIPVSDIESKKVIVVVVGAGRGPLVRAALNASEITRRQIQVYAIEKNPNALVGLFAQQNEVWPQNVKVFGGDMRNVQLPELGDIMVSELLGSFGDNELSPECLDGAQRLLKEDGISIPTKYTSYICPVQSSKLYSEAKDTLDRDKPHGFSLETPYVVYINSKYVIAPHQALFTFEHPNRDKFIVNKRHKQLKFGPITQNCVLHGFCGYFDSVLYEDVMLSIVPETHSEGMFSWFPIYFPISNPIQIKKGDIITLDFWRCCTSRNVWYEWVVTEPSVNFIHNLNGKFSNIVL</sequence>
<dbReference type="GO" id="GO:0005634">
    <property type="term" value="C:nucleus"/>
    <property type="evidence" value="ECO:0007669"/>
    <property type="project" value="TreeGrafter"/>
</dbReference>
<feature type="binding site" evidence="6">
    <location>
        <position position="373"/>
    </location>
    <ligand>
        <name>S-adenosyl-L-methionine</name>
        <dbReference type="ChEBI" id="CHEBI:59789"/>
    </ligand>
</feature>
<feature type="domain" description="PRMT5 oligomerisation" evidence="10">
    <location>
        <begin position="448"/>
        <end position="615"/>
    </location>
</feature>
<dbReference type="AlphaFoldDB" id="A0A6M2DDU9"/>
<dbReference type="PANTHER" id="PTHR10738">
    <property type="entry name" value="PROTEIN ARGININE N-METHYLTRANSFERASE 5"/>
    <property type="match status" value="1"/>
</dbReference>
<dbReference type="EMBL" id="GIIL01000298">
    <property type="protein sequence ID" value="NOV44024.1"/>
    <property type="molecule type" value="Transcribed_RNA"/>
</dbReference>
<evidence type="ECO:0000256" key="7">
    <source>
        <dbReference type="PIRSR" id="PIRSR015894-3"/>
    </source>
</evidence>
<evidence type="ECO:0000259" key="9">
    <source>
        <dbReference type="Pfam" id="PF17285"/>
    </source>
</evidence>
<feature type="binding site" evidence="6">
    <location>
        <begin position="400"/>
        <end position="401"/>
    </location>
    <ligand>
        <name>S-adenosyl-L-methionine</name>
        <dbReference type="ChEBI" id="CHEBI:59789"/>
    </ligand>
</feature>
<dbReference type="GO" id="GO:0016274">
    <property type="term" value="F:protein-arginine N-methyltransferase activity"/>
    <property type="evidence" value="ECO:0007669"/>
    <property type="project" value="InterPro"/>
</dbReference>
<dbReference type="Gene3D" id="2.70.160.11">
    <property type="entry name" value="Hnrnp arginine n-methyltransferase1"/>
    <property type="match status" value="1"/>
</dbReference>
<dbReference type="Pfam" id="PF05185">
    <property type="entry name" value="PRMT5"/>
    <property type="match status" value="1"/>
</dbReference>
<proteinExistence type="inferred from homology"/>
<dbReference type="SUPFAM" id="SSF53335">
    <property type="entry name" value="S-adenosyl-L-methionine-dependent methyltransferases"/>
    <property type="match status" value="1"/>
</dbReference>
<evidence type="ECO:0000259" key="10">
    <source>
        <dbReference type="Pfam" id="PF17286"/>
    </source>
</evidence>
<feature type="domain" description="PRMT5 arginine-N-methyltransferase" evidence="8">
    <location>
        <begin position="281"/>
        <end position="445"/>
    </location>
</feature>
<dbReference type="InterPro" id="IPR035075">
    <property type="entry name" value="PRMT5"/>
</dbReference>
<feature type="active site" description="Proton donor/acceptor" evidence="5">
    <location>
        <position position="416"/>
    </location>
</feature>
<evidence type="ECO:0000256" key="4">
    <source>
        <dbReference type="PIRNR" id="PIRNR015894"/>
    </source>
</evidence>
<evidence type="ECO:0000256" key="1">
    <source>
        <dbReference type="ARBA" id="ARBA00022603"/>
    </source>
</evidence>
<feature type="binding site" evidence="6">
    <location>
        <begin position="314"/>
        <end position="315"/>
    </location>
    <ligand>
        <name>S-adenosyl-L-methionine</name>
        <dbReference type="ChEBI" id="CHEBI:59789"/>
    </ligand>
</feature>
<protein>
    <recommendedName>
        <fullName evidence="4">Protein arginine N-methyltransferase</fullName>
    </recommendedName>
</protein>
<dbReference type="PANTHER" id="PTHR10738:SF0">
    <property type="entry name" value="PROTEIN ARGININE N-METHYLTRANSFERASE 5"/>
    <property type="match status" value="1"/>
</dbReference>
<comment type="similarity">
    <text evidence="4">Belongs to the class I-like SAM-binding methyltransferase superfamily.</text>
</comment>
<dbReference type="Gene3D" id="3.20.20.150">
    <property type="entry name" value="Divalent-metal-dependent TIM barrel enzymes"/>
    <property type="match status" value="1"/>
</dbReference>
<name>A0A6M2DDU9_XENCH</name>
<dbReference type="Pfam" id="PF17286">
    <property type="entry name" value="PRMT5_C"/>
    <property type="match status" value="1"/>
</dbReference>
<feature type="binding site" evidence="6">
    <location>
        <position position="305"/>
    </location>
    <ligand>
        <name>S-adenosyl-L-methionine</name>
        <dbReference type="ChEBI" id="CHEBI:59789"/>
    </ligand>
</feature>
<dbReference type="InterPro" id="IPR035248">
    <property type="entry name" value="PRMT5_C"/>
</dbReference>
<dbReference type="Pfam" id="PF17285">
    <property type="entry name" value="PRMT5_TIM"/>
    <property type="match status" value="1"/>
</dbReference>